<evidence type="ECO:0000256" key="3">
    <source>
        <dbReference type="ARBA" id="ARBA00022691"/>
    </source>
</evidence>
<evidence type="ECO:0000256" key="4">
    <source>
        <dbReference type="SAM" id="MobiDB-lite"/>
    </source>
</evidence>
<organism evidence="5 6">
    <name type="scientific">Agromyces archimandritae</name>
    <dbReference type="NCBI Taxonomy" id="2781962"/>
    <lineage>
        <taxon>Bacteria</taxon>
        <taxon>Bacillati</taxon>
        <taxon>Actinomycetota</taxon>
        <taxon>Actinomycetes</taxon>
        <taxon>Micrococcales</taxon>
        <taxon>Microbacteriaceae</taxon>
        <taxon>Agromyces</taxon>
    </lineage>
</organism>
<evidence type="ECO:0000256" key="1">
    <source>
        <dbReference type="ARBA" id="ARBA00022603"/>
    </source>
</evidence>
<keyword evidence="1 5" id="KW-0489">Methyltransferase</keyword>
<evidence type="ECO:0000313" key="6">
    <source>
        <dbReference type="Proteomes" id="UP000671914"/>
    </source>
</evidence>
<evidence type="ECO:0000313" key="5">
    <source>
        <dbReference type="EMBL" id="QTX03417.1"/>
    </source>
</evidence>
<keyword evidence="3" id="KW-0949">S-adenosyl-L-methionine</keyword>
<dbReference type="SUPFAM" id="SSF53335">
    <property type="entry name" value="S-adenosyl-L-methionine-dependent methyltransferases"/>
    <property type="match status" value="1"/>
</dbReference>
<dbReference type="Gene3D" id="3.40.50.150">
    <property type="entry name" value="Vaccinia Virus protein VP39"/>
    <property type="match status" value="1"/>
</dbReference>
<feature type="compositionally biased region" description="Basic residues" evidence="4">
    <location>
        <begin position="107"/>
        <end position="122"/>
    </location>
</feature>
<keyword evidence="6" id="KW-1185">Reference proteome</keyword>
<dbReference type="Proteomes" id="UP000671914">
    <property type="component" value="Chromosome"/>
</dbReference>
<protein>
    <submittedName>
        <fullName evidence="5">Methyltransferase domain-containing protein</fullName>
    </submittedName>
</protein>
<gene>
    <name evidence="5" type="ORF">G127AT_08530</name>
</gene>
<feature type="region of interest" description="Disordered" evidence="4">
    <location>
        <begin position="91"/>
        <end position="236"/>
    </location>
</feature>
<proteinExistence type="predicted"/>
<feature type="compositionally biased region" description="Low complexity" evidence="4">
    <location>
        <begin position="138"/>
        <end position="164"/>
    </location>
</feature>
<dbReference type="Pfam" id="PF13489">
    <property type="entry name" value="Methyltransf_23"/>
    <property type="match status" value="1"/>
</dbReference>
<dbReference type="GO" id="GO:0032259">
    <property type="term" value="P:methylation"/>
    <property type="evidence" value="ECO:0007669"/>
    <property type="project" value="UniProtKB-KW"/>
</dbReference>
<feature type="compositionally biased region" description="Low complexity" evidence="4">
    <location>
        <begin position="209"/>
        <end position="219"/>
    </location>
</feature>
<dbReference type="AlphaFoldDB" id="A0A975FK57"/>
<dbReference type="GO" id="GO:0008168">
    <property type="term" value="F:methyltransferase activity"/>
    <property type="evidence" value="ECO:0007669"/>
    <property type="project" value="UniProtKB-KW"/>
</dbReference>
<reference evidence="5" key="1">
    <citation type="submission" date="2021-03" db="EMBL/GenBank/DDBJ databases">
        <title>Agromyces archimandritus sp. nov., isolated from the cockroach Archimandrita tessellata.</title>
        <authorList>
            <person name="Guzman J."/>
            <person name="Ortuzar M."/>
            <person name="Poehlein A."/>
            <person name="Daniel R."/>
            <person name="Trujillo M."/>
            <person name="Vilcinskas A."/>
        </authorList>
    </citation>
    <scope>NUCLEOTIDE SEQUENCE</scope>
    <source>
        <strain evidence="5">G127AT</strain>
    </source>
</reference>
<keyword evidence="2" id="KW-0808">Transferase</keyword>
<dbReference type="EMBL" id="CP071696">
    <property type="protein sequence ID" value="QTX03417.1"/>
    <property type="molecule type" value="Genomic_DNA"/>
</dbReference>
<sequence length="415" mass="43429">MSEPAGRRRPGASAGRLARTASLAMRAVDAVWPPLRTRDADAVELMDAADADPAALERTYARFGLVNAFVSGWGAVYRREIRPRLAARQGIRPAQPARGIHPAHPARPPHHAHPAHPAHSAHHGSGDRHGSGWMPLDSSESVAISESVAARGPGRPGRSGPSVGQAVPDGIHPAHPVLGIHPADPAHPAHPAHHGSGDRHGSGWIPLDSSESVAISESAAGRDRPSNPSACQGIHPGTTPLRLLDIGTGGGDLPRVLARRAAADGFALDIVAADPDSRAIAWAERHPAPGVAYRRVTSRELADAGETFDIVISNHVLHHLDAAALGALLAESERLVRPGGVIVHADIARSRWGHLAFAAATAPFEATLLAGSFIRADGLTSIRRSFTPAELAAVLPAGWRVRAGFPSRLEAVRDA</sequence>
<evidence type="ECO:0000256" key="2">
    <source>
        <dbReference type="ARBA" id="ARBA00022679"/>
    </source>
</evidence>
<name>A0A975FK57_9MICO</name>
<dbReference type="PANTHER" id="PTHR43464">
    <property type="entry name" value="METHYLTRANSFERASE"/>
    <property type="match status" value="1"/>
</dbReference>
<dbReference type="PANTHER" id="PTHR43464:SF19">
    <property type="entry name" value="UBIQUINONE BIOSYNTHESIS O-METHYLTRANSFERASE, MITOCHONDRIAL"/>
    <property type="match status" value="1"/>
</dbReference>
<dbReference type="CDD" id="cd02440">
    <property type="entry name" value="AdoMet_MTases"/>
    <property type="match status" value="1"/>
</dbReference>
<accession>A0A975FK57</accession>
<dbReference type="KEGG" id="aarc:G127AT_08530"/>
<dbReference type="InterPro" id="IPR029063">
    <property type="entry name" value="SAM-dependent_MTases_sf"/>
</dbReference>